<dbReference type="PANTHER" id="PTHR42146:SF1">
    <property type="entry name" value="OLIGORIBONUCLEASE NRNB"/>
    <property type="match status" value="1"/>
</dbReference>
<organism evidence="1 2">
    <name type="scientific">Campylobacter hominis (strain ATCC BAA-381 / DSM 21671 / CCUG 45161 / LMG 19568 / NCTC 13146 / CH001A)</name>
    <dbReference type="NCBI Taxonomy" id="360107"/>
    <lineage>
        <taxon>Bacteria</taxon>
        <taxon>Pseudomonadati</taxon>
        <taxon>Campylobacterota</taxon>
        <taxon>Epsilonproteobacteria</taxon>
        <taxon>Campylobacterales</taxon>
        <taxon>Campylobacteraceae</taxon>
        <taxon>Campylobacter</taxon>
    </lineage>
</organism>
<dbReference type="Gene3D" id="3.90.1640.10">
    <property type="entry name" value="inorganic pyrophosphatase (n-terminal core)"/>
    <property type="match status" value="1"/>
</dbReference>
<dbReference type="PANTHER" id="PTHR42146">
    <property type="entry name" value="3',5'-CYCLIC-NUCLEOTIDE PHOSPHODIESTERASE"/>
    <property type="match status" value="1"/>
</dbReference>
<proteinExistence type="predicted"/>
<dbReference type="HOGENOM" id="CLU_789737_0_0_7"/>
<dbReference type="InterPro" id="IPR038763">
    <property type="entry name" value="DHH_sf"/>
</dbReference>
<dbReference type="EMBL" id="CP000776">
    <property type="protein sequence ID" value="ABS51873.1"/>
    <property type="molecule type" value="Genomic_DNA"/>
</dbReference>
<dbReference type="Proteomes" id="UP000002407">
    <property type="component" value="Chromosome"/>
</dbReference>
<dbReference type="STRING" id="360107.CHAB381_0935"/>
<dbReference type="Gene3D" id="3.10.310.30">
    <property type="match status" value="1"/>
</dbReference>
<reference evidence="2" key="1">
    <citation type="submission" date="2007-07" db="EMBL/GenBank/DDBJ databases">
        <title>Complete genome sequence of Campylobacter hominis ATCC BAA-381, a commensal isolated from the human gastrointestinal tract.</title>
        <authorList>
            <person name="Fouts D.E."/>
            <person name="Mongodin E.F."/>
            <person name="Puiu D."/>
            <person name="Sebastian Y."/>
            <person name="Miller W.G."/>
            <person name="Mandrell R.E."/>
            <person name="Nelson K.E."/>
        </authorList>
    </citation>
    <scope>NUCLEOTIDE SEQUENCE [LARGE SCALE GENOMIC DNA]</scope>
    <source>
        <strain evidence="2">ATCC BAA-381 / LMG 19568 / NCTC 13146 / CH001A</strain>
    </source>
</reference>
<evidence type="ECO:0000313" key="2">
    <source>
        <dbReference type="Proteomes" id="UP000002407"/>
    </source>
</evidence>
<dbReference type="SUPFAM" id="SSF64182">
    <property type="entry name" value="DHH phosphoesterases"/>
    <property type="match status" value="1"/>
</dbReference>
<accession>A7I1V5</accession>
<dbReference type="KEGG" id="cha:CHAB381_0935"/>
<protein>
    <submittedName>
        <fullName evidence="1">Uncharacterized protein</fullName>
    </submittedName>
</protein>
<dbReference type="AlphaFoldDB" id="A7I1V5"/>
<dbReference type="OrthoDB" id="5800592at2"/>
<dbReference type="InterPro" id="IPR052968">
    <property type="entry name" value="Nucleotide_metab_enz"/>
</dbReference>
<sequence length="337" mass="38051">MKFFHLSHTDLDGYAAQFVSNFYIKNVHNFNSNYGHEIDEKFELILNKLNDEKSLILISDLNLTLSQCEKFSQKIAEKNAKIILLDHHISGIECVKNYSWYFMDSSRCATKIVYDLFSKIFGENDKLHKLVNVVNAADIWLKDDADFELGKVCLGLISGAKELNKVMFANENFEYLQFLISKICGFINIQNAHIALDSAVHSLKKEFFKSSFDDTLGNLISHYVVERLSARKDELSVIYKDKKGILTYNIGSTSIIGNDFLVNNPDIDFFVDITSKKTLSFRANGNADVSLIAKNLVGGGGHINASGGLFGAFKDCNDYTNIKAQFQNLIDQKTKEE</sequence>
<dbReference type="RefSeq" id="WP_012108788.1">
    <property type="nucleotide sequence ID" value="NC_009714.1"/>
</dbReference>
<gene>
    <name evidence="1" type="ordered locus">CHAB381_0935</name>
</gene>
<evidence type="ECO:0000313" key="1">
    <source>
        <dbReference type="EMBL" id="ABS51873.1"/>
    </source>
</evidence>
<name>A7I1V5_CAMHC</name>
<dbReference type="eggNOG" id="COG2404">
    <property type="taxonomic scope" value="Bacteria"/>
</dbReference>
<keyword evidence="2" id="KW-1185">Reference proteome</keyword>